<sequence length="321" mass="35387">MPLCSGEKKGCVAFCKKAAPLWSPPSRNRLTTMMETKYESAHNLVRDALSQVSSVCLTGDTWTESHSTSSFLGVTVHFPLGTAMETVVLGLKQLHSNYTAGFLSSRLEEVLGDWGIGLQRVSMVVTDNAENMKATVRQLFGQDKHMPCFDHTLNLIPKAALGFKKEGGANVANVPGIPELLGKVKRVVTLSHTSSNFANELKTIQIEEKGKTVGSALRLIQDVPTRWGSTFLISDRYLKMQDVVSLAALKFPEVEVFTGSELATLRIVRDLLKPFHEATKEMSAEKTTTASKVVPIVTMLRRVSWICRVAHRPHVLKIVKV</sequence>
<dbReference type="AlphaFoldDB" id="A0AAV7XEN7"/>
<evidence type="ECO:0000313" key="6">
    <source>
        <dbReference type="EMBL" id="KAJ1523178.1"/>
    </source>
</evidence>
<organism evidence="6 7">
    <name type="scientific">Megalurothrips usitatus</name>
    <name type="common">bean blossom thrips</name>
    <dbReference type="NCBI Taxonomy" id="439358"/>
    <lineage>
        <taxon>Eukaryota</taxon>
        <taxon>Metazoa</taxon>
        <taxon>Ecdysozoa</taxon>
        <taxon>Arthropoda</taxon>
        <taxon>Hexapoda</taxon>
        <taxon>Insecta</taxon>
        <taxon>Pterygota</taxon>
        <taxon>Neoptera</taxon>
        <taxon>Paraneoptera</taxon>
        <taxon>Thysanoptera</taxon>
        <taxon>Terebrantia</taxon>
        <taxon>Thripoidea</taxon>
        <taxon>Thripidae</taxon>
        <taxon>Megalurothrips</taxon>
    </lineage>
</organism>
<comment type="subcellular location">
    <subcellularLocation>
        <location evidence="1">Nucleus</location>
    </subcellularLocation>
</comment>
<evidence type="ECO:0000256" key="4">
    <source>
        <dbReference type="ARBA" id="ARBA00022833"/>
    </source>
</evidence>
<dbReference type="InterPro" id="IPR012337">
    <property type="entry name" value="RNaseH-like_sf"/>
</dbReference>
<comment type="caution">
    <text evidence="6">The sequence shown here is derived from an EMBL/GenBank/DDBJ whole genome shotgun (WGS) entry which is preliminary data.</text>
</comment>
<dbReference type="GO" id="GO:0008270">
    <property type="term" value="F:zinc ion binding"/>
    <property type="evidence" value="ECO:0007669"/>
    <property type="project" value="UniProtKB-KW"/>
</dbReference>
<reference evidence="6" key="1">
    <citation type="submission" date="2022-12" db="EMBL/GenBank/DDBJ databases">
        <title>Chromosome-level genome assembly of the bean flower thrips Megalurothrips usitatus.</title>
        <authorList>
            <person name="Ma L."/>
            <person name="Liu Q."/>
            <person name="Li H."/>
            <person name="Cai W."/>
        </authorList>
    </citation>
    <scope>NUCLEOTIDE SEQUENCE</scope>
    <source>
        <strain evidence="6">Cailab_2022a</strain>
    </source>
</reference>
<evidence type="ECO:0000256" key="3">
    <source>
        <dbReference type="ARBA" id="ARBA00022771"/>
    </source>
</evidence>
<accession>A0AAV7XEN7</accession>
<evidence type="ECO:0000256" key="5">
    <source>
        <dbReference type="ARBA" id="ARBA00023242"/>
    </source>
</evidence>
<keyword evidence="7" id="KW-1185">Reference proteome</keyword>
<dbReference type="EMBL" id="JAPTSV010000010">
    <property type="protein sequence ID" value="KAJ1523178.1"/>
    <property type="molecule type" value="Genomic_DNA"/>
</dbReference>
<dbReference type="InterPro" id="IPR052035">
    <property type="entry name" value="ZnF_BED_domain_contain"/>
</dbReference>
<keyword evidence="2" id="KW-0479">Metal-binding</keyword>
<evidence type="ECO:0008006" key="8">
    <source>
        <dbReference type="Google" id="ProtNLM"/>
    </source>
</evidence>
<keyword evidence="4" id="KW-0862">Zinc</keyword>
<proteinExistence type="predicted"/>
<dbReference type="SUPFAM" id="SSF53098">
    <property type="entry name" value="Ribonuclease H-like"/>
    <property type="match status" value="1"/>
</dbReference>
<gene>
    <name evidence="6" type="ORF">ONE63_001069</name>
</gene>
<keyword evidence="3" id="KW-0863">Zinc-finger</keyword>
<keyword evidence="5" id="KW-0539">Nucleus</keyword>
<protein>
    <recommendedName>
        <fullName evidence="8">Zinc finger BED domain-containing protein 1-like</fullName>
    </recommendedName>
</protein>
<dbReference type="Proteomes" id="UP001075354">
    <property type="component" value="Chromosome 10"/>
</dbReference>
<dbReference type="PANTHER" id="PTHR46481:SF10">
    <property type="entry name" value="ZINC FINGER BED DOMAIN-CONTAINING PROTEIN 39"/>
    <property type="match status" value="1"/>
</dbReference>
<dbReference type="GO" id="GO:0005634">
    <property type="term" value="C:nucleus"/>
    <property type="evidence" value="ECO:0007669"/>
    <property type="project" value="UniProtKB-SubCell"/>
</dbReference>
<evidence type="ECO:0000313" key="7">
    <source>
        <dbReference type="Proteomes" id="UP001075354"/>
    </source>
</evidence>
<name>A0AAV7XEN7_9NEOP</name>
<evidence type="ECO:0000256" key="2">
    <source>
        <dbReference type="ARBA" id="ARBA00022723"/>
    </source>
</evidence>
<evidence type="ECO:0000256" key="1">
    <source>
        <dbReference type="ARBA" id="ARBA00004123"/>
    </source>
</evidence>
<dbReference type="PANTHER" id="PTHR46481">
    <property type="entry name" value="ZINC FINGER BED DOMAIN-CONTAINING PROTEIN 4"/>
    <property type="match status" value="1"/>
</dbReference>